<reference evidence="2 3" key="1">
    <citation type="submission" date="2016-12" db="EMBL/GenBank/DDBJ databases">
        <title>Genomic Comparison of strains in the 'Actinomyces naeslundii' Group.</title>
        <authorList>
            <person name="Mughal S.R."/>
            <person name="Do T."/>
            <person name="Gilbert S.C."/>
            <person name="Witherden E.A."/>
            <person name="Didelot X."/>
            <person name="Beighton D."/>
        </authorList>
    </citation>
    <scope>NUCLEOTIDE SEQUENCE [LARGE SCALE GENOMIC DNA]</scope>
    <source>
        <strain evidence="2 3">CCUG 33920</strain>
    </source>
</reference>
<comment type="caution">
    <text evidence="2">The sequence shown here is derived from an EMBL/GenBank/DDBJ whole genome shotgun (WGS) entry which is preliminary data.</text>
</comment>
<evidence type="ECO:0008006" key="4">
    <source>
        <dbReference type="Google" id="ProtNLM"/>
    </source>
</evidence>
<evidence type="ECO:0000256" key="1">
    <source>
        <dbReference type="SAM" id="MobiDB-lite"/>
    </source>
</evidence>
<evidence type="ECO:0000313" key="2">
    <source>
        <dbReference type="EMBL" id="OLO44891.1"/>
    </source>
</evidence>
<accession>A0A1Q8V9Y4</accession>
<proteinExistence type="predicted"/>
<feature type="compositionally biased region" description="Polar residues" evidence="1">
    <location>
        <begin position="676"/>
        <end position="686"/>
    </location>
</feature>
<feature type="compositionally biased region" description="Pro residues" evidence="1">
    <location>
        <begin position="32"/>
        <end position="44"/>
    </location>
</feature>
<dbReference type="SUPFAM" id="SSF53474">
    <property type="entry name" value="alpha/beta-Hydrolases"/>
    <property type="match status" value="1"/>
</dbReference>
<dbReference type="AlphaFoldDB" id="A0A1Q8V9Y4"/>
<dbReference type="RefSeq" id="WP_075376565.1">
    <property type="nucleotide sequence ID" value="NZ_MSKJ01000010.1"/>
</dbReference>
<feature type="region of interest" description="Disordered" evidence="1">
    <location>
        <begin position="1"/>
        <end position="54"/>
    </location>
</feature>
<protein>
    <recommendedName>
        <fullName evidence="4">Alpha/beta hydrolase</fullName>
    </recommendedName>
</protein>
<evidence type="ECO:0000313" key="3">
    <source>
        <dbReference type="Proteomes" id="UP000186857"/>
    </source>
</evidence>
<dbReference type="InterPro" id="IPR029058">
    <property type="entry name" value="AB_hydrolase_fold"/>
</dbReference>
<organism evidence="2 3">
    <name type="scientific">Actinomyces oris</name>
    <dbReference type="NCBI Taxonomy" id="544580"/>
    <lineage>
        <taxon>Bacteria</taxon>
        <taxon>Bacillati</taxon>
        <taxon>Actinomycetota</taxon>
        <taxon>Actinomycetes</taxon>
        <taxon>Actinomycetales</taxon>
        <taxon>Actinomycetaceae</taxon>
        <taxon>Actinomyces</taxon>
    </lineage>
</organism>
<sequence length="702" mass="72642">MSPVAMDDSSGPYPAWKQDPHATESPASKSSPPKPKTPPAPYTGPAPEDTGHTWTIWGGGAAVVVAGGAVSVNTNDLDSLASSLTSAAGSLDDARTLVANAITEVSTAPPPPSPPLQFDPLDSNVFSPPARRWKDVNGQCVPIQESEDPSITPRFLRDEGTDDGVVHSGLDVDLEKSDALQALEALSTGPGSLQDVASALRGIASDVTACSQAHTLAEGGATPGGGLVGPVDVRAFDSGLLQLALGSSLAAHFPTISAVLASSPVAGWMLYKLLENNEDGQAAVEALQLLLSDPTTEQWVKEDLVRIVLLTRWLNNAKTGREAATVQTYLQQVSERLDPWAKQRLPGQVTVGTQTVDTKSLTPMQRVTMTLGADAVAVGAGVYGTQTGIMVTPVGGNGTTVLPPAAKDPFGLASPVKPGMTGKGKEARSPQSISETITHCQEVQSSRNSLGQGNEEAGVISIQRVEHADGRVSWVVYVPGTTDWTVGDGEPQDLLTNLEGVGGTPTAMESGVVTAMRQAGIKPGEEVALYGHSQGGITVSNIAADPAIQDRYNITTLLTAGSPTAGADIPDDVHALHLENTGDAVPGLDAAATPTGPHRQVAMLDTHQMSTNGYPHASSAYAQATEGLEGKAPELADWNSSFSRASGAGEQGARTTEYTFAIQRNTDPNGVYKGGTTHQGTVPSANPSSEPPTPDPRPTGEH</sequence>
<feature type="region of interest" description="Disordered" evidence="1">
    <location>
        <begin position="662"/>
        <end position="702"/>
    </location>
</feature>
<dbReference type="Proteomes" id="UP000186857">
    <property type="component" value="Unassembled WGS sequence"/>
</dbReference>
<name>A0A1Q8V9Y4_9ACTO</name>
<dbReference type="EMBL" id="MSKJ01000010">
    <property type="protein sequence ID" value="OLO44891.1"/>
    <property type="molecule type" value="Genomic_DNA"/>
</dbReference>
<feature type="compositionally biased region" description="Pro residues" evidence="1">
    <location>
        <begin position="689"/>
        <end position="702"/>
    </location>
</feature>
<gene>
    <name evidence="2" type="ORF">BKH29_05415</name>
</gene>